<gene>
    <name evidence="2" type="ORF">JQV55_03545</name>
</gene>
<proteinExistence type="predicted"/>
<dbReference type="RefSeq" id="WP_203241257.1">
    <property type="nucleotide sequence ID" value="NZ_JAFBRH010000001.1"/>
</dbReference>
<organism evidence="2 3">
    <name type="scientific">Sulfitobacter geojensis</name>
    <dbReference type="NCBI Taxonomy" id="1342299"/>
    <lineage>
        <taxon>Bacteria</taxon>
        <taxon>Pseudomonadati</taxon>
        <taxon>Pseudomonadota</taxon>
        <taxon>Alphaproteobacteria</taxon>
        <taxon>Rhodobacterales</taxon>
        <taxon>Roseobacteraceae</taxon>
        <taxon>Sulfitobacter</taxon>
    </lineage>
</organism>
<keyword evidence="3" id="KW-1185">Reference proteome</keyword>
<sequence length="189" mass="19896">MINRTAVLFAVALATPGFAQSVTLIPADPQPAAGDLTPGLAVSYAYPRDVRLLEDAVDALEDGEKGPPIRGLSYSDNAEGDLTLTSNKATKVAAAISGFIRFDAAGTLEVEMISNDGLVASIGGQDVGLYDGVHACEPAGIQEVIVPEAAWYPIEITYFQRKGSACLEMDWNVDGRMGPVPDSVFAHID</sequence>
<dbReference type="EMBL" id="JAFBRM010000001">
    <property type="protein sequence ID" value="MBM1712627.1"/>
    <property type="molecule type" value="Genomic_DNA"/>
</dbReference>
<evidence type="ECO:0000313" key="2">
    <source>
        <dbReference type="EMBL" id="MBM1712627.1"/>
    </source>
</evidence>
<feature type="chain" id="PRO_5041910347" description="PA14 domain-containing protein" evidence="1">
    <location>
        <begin position="20"/>
        <end position="189"/>
    </location>
</feature>
<protein>
    <recommendedName>
        <fullName evidence="4">PA14 domain-containing protein</fullName>
    </recommendedName>
</protein>
<dbReference type="Proteomes" id="UP000732193">
    <property type="component" value="Unassembled WGS sequence"/>
</dbReference>
<keyword evidence="1" id="KW-0732">Signal</keyword>
<evidence type="ECO:0000256" key="1">
    <source>
        <dbReference type="SAM" id="SignalP"/>
    </source>
</evidence>
<reference evidence="2 3" key="1">
    <citation type="submission" date="2021-01" db="EMBL/GenBank/DDBJ databases">
        <title>Diatom-associated Roseobacters Show Island Model of Population Structure.</title>
        <authorList>
            <person name="Qu L."/>
            <person name="Feng X."/>
            <person name="Chen Y."/>
            <person name="Li L."/>
            <person name="Wang X."/>
            <person name="Hu Z."/>
            <person name="Wang H."/>
            <person name="Luo H."/>
        </authorList>
    </citation>
    <scope>NUCLEOTIDE SEQUENCE [LARGE SCALE GENOMIC DNA]</scope>
    <source>
        <strain evidence="2 3">TR60-84</strain>
    </source>
</reference>
<name>A0AAE2VWB5_9RHOB</name>
<evidence type="ECO:0008006" key="4">
    <source>
        <dbReference type="Google" id="ProtNLM"/>
    </source>
</evidence>
<accession>A0AAE2VWB5</accession>
<comment type="caution">
    <text evidence="2">The sequence shown here is derived from an EMBL/GenBank/DDBJ whole genome shotgun (WGS) entry which is preliminary data.</text>
</comment>
<evidence type="ECO:0000313" key="3">
    <source>
        <dbReference type="Proteomes" id="UP000732193"/>
    </source>
</evidence>
<dbReference type="AlphaFoldDB" id="A0AAE2VWB5"/>
<feature type="signal peptide" evidence="1">
    <location>
        <begin position="1"/>
        <end position="19"/>
    </location>
</feature>